<reference evidence="1 2" key="1">
    <citation type="submission" date="2024-04" db="EMBL/GenBank/DDBJ databases">
        <authorList>
            <consortium name="Genoscope - CEA"/>
            <person name="William W."/>
        </authorList>
    </citation>
    <scope>NUCLEOTIDE SEQUENCE [LARGE SCALE GENOMIC DNA]</scope>
</reference>
<sequence length="355" mass="40861">MQRRSTVPKILLQSEERLSEQARQSSDSRCCEVPEVKKRDPHIHQLILSIAQDIPEESLLWKFPTGIDAFSYRKDKEAEVIFNKHRAPLHNDVSEVWSFKRYREALGQDRLSGDSTYMRKGSRMSSFTARSPTRGSLYIPVPTSSKSTTTIPSVTTLAEDVLSARVPTSKELPRIKFKLPRVLSRQGVLEPIPWFLERLSESCRSCRFGLPMDMRMFERMTISQYLLGYCHIPLNRFIVYRKCYRKHKPKYNDLLPMQIIETALQDILSNSVSKKDIATLFKALDITSATKMDLTLFSAVCAVAERILYVSYACIYNTIDVARGNLEYADFSALKWKLEGIKIDPFLRRLLMSLG</sequence>
<protein>
    <recommendedName>
        <fullName evidence="3">EF-hand domain-containing protein</fullName>
    </recommendedName>
</protein>
<keyword evidence="2" id="KW-1185">Reference proteome</keyword>
<evidence type="ECO:0000313" key="2">
    <source>
        <dbReference type="Proteomes" id="UP001497497"/>
    </source>
</evidence>
<evidence type="ECO:0000313" key="1">
    <source>
        <dbReference type="EMBL" id="CAL1545246.1"/>
    </source>
</evidence>
<name>A0AAV2IHV1_LYMST</name>
<dbReference type="Proteomes" id="UP001497497">
    <property type="component" value="Unassembled WGS sequence"/>
</dbReference>
<comment type="caution">
    <text evidence="1">The sequence shown here is derived from an EMBL/GenBank/DDBJ whole genome shotgun (WGS) entry which is preliminary data.</text>
</comment>
<accession>A0AAV2IHV1</accession>
<evidence type="ECO:0008006" key="3">
    <source>
        <dbReference type="Google" id="ProtNLM"/>
    </source>
</evidence>
<proteinExistence type="predicted"/>
<gene>
    <name evidence="1" type="ORF">GSLYS_00018729001</name>
</gene>
<dbReference type="PANTHER" id="PTHR36696:SF1">
    <property type="entry name" value="EF-HAND DOMAIN-CONTAINING PROTEIN"/>
    <property type="match status" value="1"/>
</dbReference>
<dbReference type="EMBL" id="CAXITT010000691">
    <property type="protein sequence ID" value="CAL1545246.1"/>
    <property type="molecule type" value="Genomic_DNA"/>
</dbReference>
<dbReference type="PANTHER" id="PTHR36696">
    <property type="entry name" value="AGAP012002-PA"/>
    <property type="match status" value="1"/>
</dbReference>
<dbReference type="AlphaFoldDB" id="A0AAV2IHV1"/>
<organism evidence="1 2">
    <name type="scientific">Lymnaea stagnalis</name>
    <name type="common">Great pond snail</name>
    <name type="synonym">Helix stagnalis</name>
    <dbReference type="NCBI Taxonomy" id="6523"/>
    <lineage>
        <taxon>Eukaryota</taxon>
        <taxon>Metazoa</taxon>
        <taxon>Spiralia</taxon>
        <taxon>Lophotrochozoa</taxon>
        <taxon>Mollusca</taxon>
        <taxon>Gastropoda</taxon>
        <taxon>Heterobranchia</taxon>
        <taxon>Euthyneura</taxon>
        <taxon>Panpulmonata</taxon>
        <taxon>Hygrophila</taxon>
        <taxon>Lymnaeoidea</taxon>
        <taxon>Lymnaeidae</taxon>
        <taxon>Lymnaea</taxon>
    </lineage>
</organism>